<reference evidence="1 2" key="1">
    <citation type="submission" date="2014-06" db="EMBL/GenBank/DDBJ databases">
        <title>Draft genome sequence of Paenibacillus sp. MSt1.</title>
        <authorList>
            <person name="Aw Y.K."/>
            <person name="Ong K.S."/>
            <person name="Gan H.M."/>
            <person name="Lee S.M."/>
        </authorList>
    </citation>
    <scope>NUCLEOTIDE SEQUENCE [LARGE SCALE GENOMIC DNA]</scope>
    <source>
        <strain evidence="1 2">MSt1</strain>
    </source>
</reference>
<accession>A0A081NVB8</accession>
<dbReference type="AlphaFoldDB" id="A0A081NVB8"/>
<proteinExistence type="predicted"/>
<dbReference type="Proteomes" id="UP000028123">
    <property type="component" value="Unassembled WGS sequence"/>
</dbReference>
<protein>
    <submittedName>
        <fullName evidence="1">Uncharacterized protein</fullName>
    </submittedName>
</protein>
<comment type="caution">
    <text evidence="1">The sequence shown here is derived from an EMBL/GenBank/DDBJ whole genome shotgun (WGS) entry which is preliminary data.</text>
</comment>
<gene>
    <name evidence="1" type="ORF">ET33_23720</name>
</gene>
<organism evidence="1 2">
    <name type="scientific">Paenibacillus tyrfis</name>
    <dbReference type="NCBI Taxonomy" id="1501230"/>
    <lineage>
        <taxon>Bacteria</taxon>
        <taxon>Bacillati</taxon>
        <taxon>Bacillota</taxon>
        <taxon>Bacilli</taxon>
        <taxon>Bacillales</taxon>
        <taxon>Paenibacillaceae</taxon>
        <taxon>Paenibacillus</taxon>
    </lineage>
</organism>
<dbReference type="EMBL" id="JNVM01000039">
    <property type="protein sequence ID" value="KEQ22391.1"/>
    <property type="molecule type" value="Genomic_DNA"/>
</dbReference>
<keyword evidence="2" id="KW-1185">Reference proteome</keyword>
<evidence type="ECO:0000313" key="2">
    <source>
        <dbReference type="Proteomes" id="UP000028123"/>
    </source>
</evidence>
<name>A0A081NVB8_9BACL</name>
<evidence type="ECO:0000313" key="1">
    <source>
        <dbReference type="EMBL" id="KEQ22391.1"/>
    </source>
</evidence>
<sequence length="79" mass="9236">MARKKILFNTDYLLFYLKVLITSVTRPALAEEYIGRRRVFCPIPFNVICSLEGMGQNVSELKLTDIFRSRKYVDLTFVL</sequence>